<evidence type="ECO:0000313" key="1">
    <source>
        <dbReference type="EMBL" id="MBF9068356.1"/>
    </source>
</evidence>
<organism evidence="1 2">
    <name type="scientific">Streptacidiphilus fuscans</name>
    <dbReference type="NCBI Taxonomy" id="2789292"/>
    <lineage>
        <taxon>Bacteria</taxon>
        <taxon>Bacillati</taxon>
        <taxon>Actinomycetota</taxon>
        <taxon>Actinomycetes</taxon>
        <taxon>Kitasatosporales</taxon>
        <taxon>Streptomycetaceae</taxon>
        <taxon>Streptacidiphilus</taxon>
    </lineage>
</organism>
<evidence type="ECO:0000313" key="2">
    <source>
        <dbReference type="Proteomes" id="UP000657385"/>
    </source>
</evidence>
<dbReference type="SUPFAM" id="SSF111331">
    <property type="entry name" value="NAD kinase/diacylglycerol kinase-like"/>
    <property type="match status" value="1"/>
</dbReference>
<dbReference type="InterPro" id="IPR016064">
    <property type="entry name" value="NAD/diacylglycerol_kinase_sf"/>
</dbReference>
<reference evidence="1" key="1">
    <citation type="submission" date="2020-11" db="EMBL/GenBank/DDBJ databases">
        <title>Isolation and identification of active actinomycetes.</title>
        <authorList>
            <person name="Yu B."/>
        </authorList>
    </citation>
    <scope>NUCLEOTIDE SEQUENCE</scope>
    <source>
        <strain evidence="1">NEAU-YB345</strain>
    </source>
</reference>
<keyword evidence="2" id="KW-1185">Reference proteome</keyword>
<gene>
    <name evidence="1" type="ORF">I2501_09930</name>
</gene>
<dbReference type="Gene3D" id="3.40.50.10330">
    <property type="entry name" value="Probable inorganic polyphosphate/atp-NAD kinase, domain 1"/>
    <property type="match status" value="1"/>
</dbReference>
<keyword evidence="1" id="KW-0418">Kinase</keyword>
<protein>
    <submittedName>
        <fullName evidence="1">Diacylglycerol kinase</fullName>
    </submittedName>
</protein>
<dbReference type="Proteomes" id="UP000657385">
    <property type="component" value="Unassembled WGS sequence"/>
</dbReference>
<accession>A0A931B3L4</accession>
<name>A0A931B3L4_9ACTN</name>
<dbReference type="RefSeq" id="WP_196193497.1">
    <property type="nucleotide sequence ID" value="NZ_JADPRT010000003.1"/>
</dbReference>
<keyword evidence="1" id="KW-0808">Transferase</keyword>
<proteinExistence type="predicted"/>
<dbReference type="InterPro" id="IPR017438">
    <property type="entry name" value="ATP-NAD_kinase_N"/>
</dbReference>
<comment type="caution">
    <text evidence="1">The sequence shown here is derived from an EMBL/GenBank/DDBJ whole genome shotgun (WGS) entry which is preliminary data.</text>
</comment>
<sequence>MSAERSVGEPVLVLVSPAALSHDGESVRVARDVLGAALPMKAVVPESLLDLERVLARRGRRRPVVIGDDRYLQQVVQLLHQQATLGAAPVGVIPVGRGHRVEVARALGAATHPVRAARAVVGGADRSLDLLVDEHGGVVLDAVRIPGACSPRANTVASAWWTTVGRRVVQALASPSAREPAEPPLRVEADGRLLADPAHPMRGLALRSSEGSAEVRISARNGRGAIPLTVQARQVTVAGGAGGLFTYEADHALSPPVHERTWTVEPSAWTLRVPA</sequence>
<dbReference type="EMBL" id="JADPRT010000003">
    <property type="protein sequence ID" value="MBF9068356.1"/>
    <property type="molecule type" value="Genomic_DNA"/>
</dbReference>
<dbReference type="AlphaFoldDB" id="A0A931B3L4"/>
<dbReference type="GO" id="GO:0016301">
    <property type="term" value="F:kinase activity"/>
    <property type="evidence" value="ECO:0007669"/>
    <property type="project" value="UniProtKB-KW"/>
</dbReference>